<dbReference type="InterPro" id="IPR033053">
    <property type="entry name" value="Hir3/CABIN1"/>
</dbReference>
<accession>A0A9P0GJ87</accession>
<evidence type="ECO:0000256" key="4">
    <source>
        <dbReference type="SAM" id="MobiDB-lite"/>
    </source>
</evidence>
<dbReference type="InterPro" id="IPR011990">
    <property type="entry name" value="TPR-like_helical_dom_sf"/>
</dbReference>
<feature type="compositionally biased region" description="Polar residues" evidence="4">
    <location>
        <begin position="2415"/>
        <end position="2434"/>
    </location>
</feature>
<dbReference type="Gene3D" id="1.25.40.10">
    <property type="entry name" value="Tetratricopeptide repeat domain"/>
    <property type="match status" value="2"/>
</dbReference>
<dbReference type="Proteomes" id="UP001153636">
    <property type="component" value="Chromosome 7"/>
</dbReference>
<feature type="compositionally biased region" description="Polar residues" evidence="4">
    <location>
        <begin position="1357"/>
        <end position="1373"/>
    </location>
</feature>
<feature type="region of interest" description="Disordered" evidence="4">
    <location>
        <begin position="344"/>
        <end position="400"/>
    </location>
</feature>
<dbReference type="OrthoDB" id="77564at2759"/>
<evidence type="ECO:0000313" key="5">
    <source>
        <dbReference type="EMBL" id="CAH1112882.1"/>
    </source>
</evidence>
<feature type="region of interest" description="Disordered" evidence="4">
    <location>
        <begin position="1339"/>
        <end position="1427"/>
    </location>
</feature>
<feature type="region of interest" description="Disordered" evidence="4">
    <location>
        <begin position="2447"/>
        <end position="2467"/>
    </location>
</feature>
<gene>
    <name evidence="5" type="ORF">PSYICH_LOCUS13168</name>
</gene>
<feature type="region of interest" description="Disordered" evidence="4">
    <location>
        <begin position="2530"/>
        <end position="2570"/>
    </location>
</feature>
<feature type="compositionally biased region" description="Low complexity" evidence="4">
    <location>
        <begin position="2162"/>
        <end position="2179"/>
    </location>
</feature>
<feature type="compositionally biased region" description="Low complexity" evidence="4">
    <location>
        <begin position="1642"/>
        <end position="1653"/>
    </location>
</feature>
<feature type="compositionally biased region" description="Basic and acidic residues" evidence="4">
    <location>
        <begin position="1339"/>
        <end position="1356"/>
    </location>
</feature>
<feature type="compositionally biased region" description="Basic and acidic residues" evidence="4">
    <location>
        <begin position="2530"/>
        <end position="2552"/>
    </location>
</feature>
<feature type="compositionally biased region" description="Basic and acidic residues" evidence="4">
    <location>
        <begin position="1405"/>
        <end position="1427"/>
    </location>
</feature>
<keyword evidence="6" id="KW-1185">Reference proteome</keyword>
<feature type="compositionally biased region" description="Low complexity" evidence="4">
    <location>
        <begin position="2291"/>
        <end position="2302"/>
    </location>
</feature>
<feature type="compositionally biased region" description="Basic and acidic residues" evidence="4">
    <location>
        <begin position="2400"/>
        <end position="2414"/>
    </location>
</feature>
<evidence type="ECO:0000256" key="2">
    <source>
        <dbReference type="ARBA" id="ARBA00023242"/>
    </source>
</evidence>
<dbReference type="SUPFAM" id="SSF48452">
    <property type="entry name" value="TPR-like"/>
    <property type="match status" value="2"/>
</dbReference>
<feature type="compositionally biased region" description="Polar residues" evidence="4">
    <location>
        <begin position="1896"/>
        <end position="1905"/>
    </location>
</feature>
<feature type="compositionally biased region" description="Acidic residues" evidence="4">
    <location>
        <begin position="1632"/>
        <end position="1641"/>
    </location>
</feature>
<dbReference type="InterPro" id="IPR019734">
    <property type="entry name" value="TPR_rpt"/>
</dbReference>
<dbReference type="GO" id="GO:0005634">
    <property type="term" value="C:nucleus"/>
    <property type="evidence" value="ECO:0007669"/>
    <property type="project" value="UniProtKB-SubCell"/>
</dbReference>
<dbReference type="GO" id="GO:0031491">
    <property type="term" value="F:nucleosome binding"/>
    <property type="evidence" value="ECO:0007669"/>
    <property type="project" value="TreeGrafter"/>
</dbReference>
<feature type="region of interest" description="Disordered" evidence="4">
    <location>
        <begin position="1551"/>
        <end position="1655"/>
    </location>
</feature>
<feature type="region of interest" description="Disordered" evidence="4">
    <location>
        <begin position="2347"/>
        <end position="2434"/>
    </location>
</feature>
<keyword evidence="2" id="KW-0539">Nucleus</keyword>
<feature type="compositionally biased region" description="Polar residues" evidence="4">
    <location>
        <begin position="2228"/>
        <end position="2239"/>
    </location>
</feature>
<feature type="compositionally biased region" description="Basic and acidic residues" evidence="4">
    <location>
        <begin position="2371"/>
        <end position="2382"/>
    </location>
</feature>
<dbReference type="GO" id="GO:0006325">
    <property type="term" value="P:chromatin organization"/>
    <property type="evidence" value="ECO:0007669"/>
    <property type="project" value="InterPro"/>
</dbReference>
<evidence type="ECO:0000313" key="6">
    <source>
        <dbReference type="Proteomes" id="UP001153636"/>
    </source>
</evidence>
<feature type="compositionally biased region" description="Polar residues" evidence="4">
    <location>
        <begin position="1920"/>
        <end position="1930"/>
    </location>
</feature>
<feature type="region of interest" description="Disordered" evidence="4">
    <location>
        <begin position="2131"/>
        <end position="2313"/>
    </location>
</feature>
<feature type="compositionally biased region" description="Polar residues" evidence="4">
    <location>
        <begin position="2453"/>
        <end position="2467"/>
    </location>
</feature>
<dbReference type="SMART" id="SM00028">
    <property type="entry name" value="TPR"/>
    <property type="match status" value="4"/>
</dbReference>
<keyword evidence="3" id="KW-0802">TPR repeat</keyword>
<evidence type="ECO:0008006" key="7">
    <source>
        <dbReference type="Google" id="ProtNLM"/>
    </source>
</evidence>
<feature type="region of interest" description="Disordered" evidence="4">
    <location>
        <begin position="1892"/>
        <end position="1978"/>
    </location>
</feature>
<dbReference type="PANTHER" id="PTHR15502:SF7">
    <property type="entry name" value="CALCINEURIN-BINDING PROTEIN CABIN-1"/>
    <property type="match status" value="1"/>
</dbReference>
<proteinExistence type="predicted"/>
<dbReference type="PROSITE" id="PS50005">
    <property type="entry name" value="TPR"/>
    <property type="match status" value="2"/>
</dbReference>
<name>A0A9P0GJ87_9CUCU</name>
<feature type="compositionally biased region" description="Basic and acidic residues" evidence="4">
    <location>
        <begin position="2240"/>
        <end position="2252"/>
    </location>
</feature>
<organism evidence="5 6">
    <name type="scientific">Psylliodes chrysocephalus</name>
    <dbReference type="NCBI Taxonomy" id="3402493"/>
    <lineage>
        <taxon>Eukaryota</taxon>
        <taxon>Metazoa</taxon>
        <taxon>Ecdysozoa</taxon>
        <taxon>Arthropoda</taxon>
        <taxon>Hexapoda</taxon>
        <taxon>Insecta</taxon>
        <taxon>Pterygota</taxon>
        <taxon>Neoptera</taxon>
        <taxon>Endopterygota</taxon>
        <taxon>Coleoptera</taxon>
        <taxon>Polyphaga</taxon>
        <taxon>Cucujiformia</taxon>
        <taxon>Chrysomeloidea</taxon>
        <taxon>Chrysomelidae</taxon>
        <taxon>Galerucinae</taxon>
        <taxon>Alticini</taxon>
        <taxon>Psylliodes</taxon>
    </lineage>
</organism>
<protein>
    <recommendedName>
        <fullName evidence="7">Calcineurin-binding protein cabin-1</fullName>
    </recommendedName>
</protein>
<comment type="subcellular location">
    <subcellularLocation>
        <location evidence="1">Nucleus</location>
    </subcellularLocation>
</comment>
<feature type="compositionally biased region" description="Basic and acidic residues" evidence="4">
    <location>
        <begin position="2191"/>
        <end position="2205"/>
    </location>
</feature>
<feature type="compositionally biased region" description="Basic and acidic residues" evidence="4">
    <location>
        <begin position="1551"/>
        <end position="1572"/>
    </location>
</feature>
<feature type="compositionally biased region" description="Acidic residues" evidence="4">
    <location>
        <begin position="367"/>
        <end position="384"/>
    </location>
</feature>
<evidence type="ECO:0000256" key="3">
    <source>
        <dbReference type="PROSITE-ProRule" id="PRU00339"/>
    </source>
</evidence>
<dbReference type="EMBL" id="OV651819">
    <property type="protein sequence ID" value="CAH1112882.1"/>
    <property type="molecule type" value="Genomic_DNA"/>
</dbReference>
<feature type="compositionally biased region" description="Polar residues" evidence="4">
    <location>
        <begin position="2275"/>
        <end position="2288"/>
    </location>
</feature>
<feature type="region of interest" description="Disordered" evidence="4">
    <location>
        <begin position="1284"/>
        <end position="1320"/>
    </location>
</feature>
<feature type="repeat" description="TPR" evidence="3">
    <location>
        <begin position="78"/>
        <end position="111"/>
    </location>
</feature>
<feature type="compositionally biased region" description="Pro residues" evidence="4">
    <location>
        <begin position="1287"/>
        <end position="1306"/>
    </location>
</feature>
<feature type="compositionally biased region" description="Low complexity" evidence="4">
    <location>
        <begin position="1618"/>
        <end position="1631"/>
    </location>
</feature>
<feature type="repeat" description="TPR" evidence="3">
    <location>
        <begin position="1033"/>
        <end position="1066"/>
    </location>
</feature>
<evidence type="ECO:0000256" key="1">
    <source>
        <dbReference type="ARBA" id="ARBA00004123"/>
    </source>
</evidence>
<feature type="compositionally biased region" description="Polar residues" evidence="4">
    <location>
        <begin position="1947"/>
        <end position="1978"/>
    </location>
</feature>
<feature type="compositionally biased region" description="Low complexity" evidence="4">
    <location>
        <begin position="2131"/>
        <end position="2151"/>
    </location>
</feature>
<dbReference type="PANTHER" id="PTHR15502">
    <property type="entry name" value="CALCINEURIN-BINDING PROTEIN CABIN 1-RELATED"/>
    <property type="match status" value="1"/>
</dbReference>
<feature type="region of interest" description="Disordered" evidence="4">
    <location>
        <begin position="847"/>
        <end position="867"/>
    </location>
</feature>
<reference evidence="5" key="1">
    <citation type="submission" date="2022-01" db="EMBL/GenBank/DDBJ databases">
        <authorList>
            <person name="King R."/>
        </authorList>
    </citation>
    <scope>NUCLEOTIDE SEQUENCE</scope>
</reference>
<sequence>MLKIRALNREASSDEEAPVIRREAQEGIALELYNKALRLQAQEVFTEAESILLKLIDENIPLLENNGGLPKSMSNLKYSCHVNIGNIYLKLNRVNDALERFLLASELDATDVTLWYKIGNLSIDEDKFRQSAYAFAKGLECSESHWPCLDKLILVLYAIKDTIACLEYIGKALMLDPDYTKGLVLRKQIYKDNPASKEYYKLYNPESIWEPPLDIEVPEDDEKTYLEEAQILVNKVNEAEKALAPKPLQTIALPKPLVDYTWLCLTETIVYIHQYLTDEGLSHFTMFDMSKSMSFNDSCTFKFPQTEIDDSKVTEDKTAEVNNITQVNTDTVINEDKLNSEQITERRVSQNSDNLMEVQEITPVQTDNDEDQNMEQDTEDQDENVEPKERGRPRGSKRKRDLLSDLQTWGWYSRRKLSKKAKEKDFTVEDAFERIIPKTLLPQRIDPEKFSTFEDSMNTMDLYNMYMENCNVNYLSPIHSPKSVNYEQYFGTEKERDDVQEFWTKSREYVDAVVLIKDLVFNLSKIWHYKWPKELVALYLKAYSMFREHCDPPQVFCGGHTFEELRNDGLASVLYGELNVFSSDGKETVPPTLIGYMRLISGWEDKWKEEYPSFFLRVFWLQSHLFRKENNNDLAINSLHLIQEAMEEEESKQKEKYMLSLPNCFKYGLINTEIIDKILKHLDVISSLGSVENLYNSEKYKEVADILKATFNGGPCPQVGRMGRQAQLGILIHSLWYIDKAECFVWTEECLNEAFEQYLKFGKEQDKWEKILEKCLAVLYEIVKSDTICVTDYLKEINRARIVENLAKIISKQLNSEGNRNHIICLKPWILLHFVLQREEQRAYAKKRIKKGKKPDAGLDNDEPPENTLPPSVAIIFSAHEFLGPKGWCMTNQGEILHFIIDTILDKIDTPIFERLRDKIDIHIEQSMFCLYQHPSKKNKVSRHLADHNVDPIPLSWERASQLFEFYGPDSLPEFNSYKNASISADLEQLFKRIIALVPSNNAPQQHLPKIMDYIHGKTDKVMNPIEFPRKVKAIYYLIGDFYFKQKEFSKCIKYFQMDLCINPDRLDSWACLGLSYAAQLDTKLNHCEKFKSEMEFLEKAKYASICFKKSLEICPDPLMLWIEYGTFQYTAHSYCSRIMKFESENLSMEKFEFLENQKNSYLDSSGNSFEKAIAIYEVDETNEADERWLQYYILGKIAEKKQKEPTEYLQYYLTASTLLEENNAQYPEKIHYNNPQHLSVEALELHYRIHASVLKYLELHEGKDIPNSLGAFFKKCMSGSKYLKKPAPPPPPAPPPQIVPEPVPSTEPQEPDLSTKVSSSVGFQEQFLNSLNKLGAADAKENKTDEKTPVTKSDDLSTSIAEPGPTQVTLDAQKSGDDSEDVIILSDSDDDVKVIEDTNEEEEKVNKIDKTEESEKMVTDGEINDEGKEIEIVKGAIVETAENGKTEDEMDVSENVKTELKDLTCKISDNCPIKNEEIQNNGTTEKEVFVESVQNESEIKIEEPKENIEAVDEKTEVPKDNIEVDDGGKSKTKVKDVQKFLDDMMEQTMKETEELRNEADSDLSGTEKVEEVVINNEQENEEVNVRKEEEIVAVPKKIISDGGGTDNDNKRVSLEESSSGSSSSSSSSDSSDSDSDDDDSSSTSSSSSSDGSNEFMSQSEISHLIDRCILGLEICIIRLTQNYKALYRLAHVYFNYKSKKDLSKCKQLLLGEYKCKDGTFVSGLFSDRKPNNFFNGIWRIPSTEIDRPGSLSAHMSRCLSLLLQILRTTNETKTLIDLCVHLRKTPEPDKIYIKDSERMAFSEQAMTMCVQSMRGQIKHISGMSNPQIAKLLQEIYKTYQRLQKHVPGKEQPFANLLEEVYRKFIKEKIPENVNVLDLAVKFCSQNRAAEKQKLQGITKSQTLSPRGAGMSSGAPVMPSPQNVTPTQSPFLKRPGTTRPRGRPPLQKNSSQSPLQKNPNQPRFQRPKSPSSAGLSKTYPWQKSLMDHSYAYEYLKHYQDELIKQYSQNLSIAQLTQLSSILTQGQINNPLTATAITSQMLAQTGLLNSTLLKQINSAGNMSQNVNSQLMDSLNQLNPNMKKKLGVDQALSNLTSDQLKVLGTLIPKQGGGSQNNPCIPYTNTSISGIITTKQAKQQSSAQRQSSPSTSKSMIVDPLKTKHTIATSVISSPSTSSQSGTQMFKEPVNKMSPQEEKSAKDLMKDRPNISITPVAVNLPPPSSVSPSFLRPTSTSPSSGKTLQEKLADKKKEQQTKQMKSTSDVEKRPTEAFIKNLNIPSLPSSLTVSPAQPSPSSTPEMSSSMFGIPKTTPSPKFPMDIGLQACGPLKIPKEQNIPASLTVSKAVTSTLPTPTFPVDSGMSISQVSKNQQRKNQEKSPNKDTNKQNNSEVSPVVLVASKKNNSDKGKSKKIKSENATKPIQISQKIPQSNSTVKTSSDLVTKFISKHSVDASKKSISQPSKNSKSESLTKAQLYKLSATSESSKKLEALTKSGISIHSIPKEKKEVQKTPEKYENVKKRFKIESLTTVSKLKSDKNNNKSETSVKMETVDIQKPENAPVLSIESESSVDDDDVICID</sequence>